<dbReference type="OrthoDB" id="3431939at2"/>
<organism evidence="1 2">
    <name type="scientific">Nocardiopsis flavescens</name>
    <dbReference type="NCBI Taxonomy" id="758803"/>
    <lineage>
        <taxon>Bacteria</taxon>
        <taxon>Bacillati</taxon>
        <taxon>Actinomycetota</taxon>
        <taxon>Actinomycetes</taxon>
        <taxon>Streptosporangiales</taxon>
        <taxon>Nocardiopsidaceae</taxon>
        <taxon>Nocardiopsis</taxon>
    </lineage>
</organism>
<keyword evidence="2" id="KW-1185">Reference proteome</keyword>
<protein>
    <submittedName>
        <fullName evidence="1">Uncharacterized protein</fullName>
    </submittedName>
</protein>
<proteinExistence type="predicted"/>
<accession>A0A1M6P093</accession>
<gene>
    <name evidence="1" type="ORF">SAMN05421803_112192</name>
</gene>
<sequence length="119" mass="12364">MSLLFMLLALVGAVFVLAAGSYALRRVIAAVASRLEADEAPAPAGPVPDAQVGGYVPAPRVPGELPAPLRARVADLVARGRSEEAVRLVRDRLDGDEDRARGIVAALGGEDDGTPVLER</sequence>
<dbReference type="AlphaFoldDB" id="A0A1M6P093"/>
<evidence type="ECO:0000313" key="2">
    <source>
        <dbReference type="Proteomes" id="UP000184452"/>
    </source>
</evidence>
<dbReference type="EMBL" id="FQZK01000012">
    <property type="protein sequence ID" value="SHK01385.1"/>
    <property type="molecule type" value="Genomic_DNA"/>
</dbReference>
<dbReference type="RefSeq" id="WP_073380862.1">
    <property type="nucleotide sequence ID" value="NZ_FQZK01000012.1"/>
</dbReference>
<evidence type="ECO:0000313" key="1">
    <source>
        <dbReference type="EMBL" id="SHK01385.1"/>
    </source>
</evidence>
<dbReference type="Proteomes" id="UP000184452">
    <property type="component" value="Unassembled WGS sequence"/>
</dbReference>
<reference evidence="1 2" key="1">
    <citation type="submission" date="2016-11" db="EMBL/GenBank/DDBJ databases">
        <authorList>
            <person name="Jaros S."/>
            <person name="Januszkiewicz K."/>
            <person name="Wedrychowicz H."/>
        </authorList>
    </citation>
    <scope>NUCLEOTIDE SEQUENCE [LARGE SCALE GENOMIC DNA]</scope>
    <source>
        <strain evidence="1 2">CGMCC 4.5723</strain>
    </source>
</reference>
<name>A0A1M6P093_9ACTN</name>